<dbReference type="GO" id="GO:0016757">
    <property type="term" value="F:glycosyltransferase activity"/>
    <property type="evidence" value="ECO:0007669"/>
    <property type="project" value="UniProtKB-KW"/>
</dbReference>
<dbReference type="GO" id="GO:0009501">
    <property type="term" value="C:amyloplast"/>
    <property type="evidence" value="ECO:0007669"/>
    <property type="project" value="UniProtKB-SubCell"/>
</dbReference>
<sequence>MLRVFELPPLVGNKAPDFEAEAVFDQEFIKVLSGINMGTNCGYHITSSPQASHGPIPPVFKLFLLLSSSWLCSGQETQTENWMQATECAYKEKFRGWVRFNVPISHKINAGCDILLMPSRFEPCGLNQLYAMKYGTVPVVHCTGGLGDTVKNFDPFANNGSGQGGEFSERGWCLTDFNWSSQLQKKSRDDCHFFELRGNHMGGSGGGYGNMVKSGGGGGR</sequence>
<dbReference type="OrthoDB" id="512920at2759"/>
<protein>
    <recommendedName>
        <fullName evidence="4">Glycosyl transferase family 1 domain-containing protein</fullName>
    </recommendedName>
</protein>
<keyword evidence="3" id="KW-0934">Plastid</keyword>
<dbReference type="GO" id="GO:0009507">
    <property type="term" value="C:chloroplast"/>
    <property type="evidence" value="ECO:0007669"/>
    <property type="project" value="TreeGrafter"/>
</dbReference>
<keyword evidence="6" id="KW-1185">Reference proteome</keyword>
<dbReference type="AlphaFoldDB" id="A0A835LKB8"/>
<organism evidence="5 6">
    <name type="scientific">Coptis chinensis</name>
    <dbReference type="NCBI Taxonomy" id="261450"/>
    <lineage>
        <taxon>Eukaryota</taxon>
        <taxon>Viridiplantae</taxon>
        <taxon>Streptophyta</taxon>
        <taxon>Embryophyta</taxon>
        <taxon>Tracheophyta</taxon>
        <taxon>Spermatophyta</taxon>
        <taxon>Magnoliopsida</taxon>
        <taxon>Ranunculales</taxon>
        <taxon>Ranunculaceae</taxon>
        <taxon>Coptidoideae</taxon>
        <taxon>Coptis</taxon>
    </lineage>
</organism>
<dbReference type="Pfam" id="PF00534">
    <property type="entry name" value="Glycos_transf_1"/>
    <property type="match status" value="1"/>
</dbReference>
<dbReference type="Proteomes" id="UP000631114">
    <property type="component" value="Unassembled WGS sequence"/>
</dbReference>
<keyword evidence="3" id="KW-0035">Amyloplast</keyword>
<evidence type="ECO:0000256" key="3">
    <source>
        <dbReference type="ARBA" id="ARBA00023234"/>
    </source>
</evidence>
<evidence type="ECO:0000313" key="5">
    <source>
        <dbReference type="EMBL" id="KAF9595657.1"/>
    </source>
</evidence>
<reference evidence="5 6" key="1">
    <citation type="submission" date="2020-10" db="EMBL/GenBank/DDBJ databases">
        <title>The Coptis chinensis genome and diversification of protoberbering-type alkaloids.</title>
        <authorList>
            <person name="Wang B."/>
            <person name="Shu S."/>
            <person name="Song C."/>
            <person name="Liu Y."/>
        </authorList>
    </citation>
    <scope>NUCLEOTIDE SEQUENCE [LARGE SCALE GENOMIC DNA]</scope>
    <source>
        <strain evidence="5">HL-2020</strain>
        <tissue evidence="5">Leaf</tissue>
    </source>
</reference>
<comment type="subcellular location">
    <subcellularLocation>
        <location evidence="1">Plastid</location>
        <location evidence="1">Amyloplast</location>
    </subcellularLocation>
</comment>
<keyword evidence="2" id="KW-0328">Glycosyltransferase</keyword>
<keyword evidence="2" id="KW-0808">Transferase</keyword>
<name>A0A835LKB8_9MAGN</name>
<evidence type="ECO:0000313" key="6">
    <source>
        <dbReference type="Proteomes" id="UP000631114"/>
    </source>
</evidence>
<evidence type="ECO:0000256" key="2">
    <source>
        <dbReference type="ARBA" id="ARBA00022676"/>
    </source>
</evidence>
<dbReference type="InterPro" id="IPR001296">
    <property type="entry name" value="Glyco_trans_1"/>
</dbReference>
<dbReference type="PANTHER" id="PTHR45825:SF11">
    <property type="entry name" value="ALPHA AMYLASE DOMAIN-CONTAINING PROTEIN"/>
    <property type="match status" value="1"/>
</dbReference>
<dbReference type="SUPFAM" id="SSF53756">
    <property type="entry name" value="UDP-Glycosyltransferase/glycogen phosphorylase"/>
    <property type="match status" value="1"/>
</dbReference>
<evidence type="ECO:0000259" key="4">
    <source>
        <dbReference type="Pfam" id="PF00534"/>
    </source>
</evidence>
<dbReference type="Gene3D" id="3.40.50.2000">
    <property type="entry name" value="Glycogen Phosphorylase B"/>
    <property type="match status" value="1"/>
</dbReference>
<proteinExistence type="predicted"/>
<dbReference type="PANTHER" id="PTHR45825">
    <property type="entry name" value="GRANULE-BOUND STARCH SYNTHASE 1, CHLOROPLASTIC/AMYLOPLASTIC"/>
    <property type="match status" value="1"/>
</dbReference>
<accession>A0A835LKB8</accession>
<feature type="domain" description="Glycosyl transferase family 1" evidence="4">
    <location>
        <begin position="75"/>
        <end position="154"/>
    </location>
</feature>
<comment type="caution">
    <text evidence="5">The sequence shown here is derived from an EMBL/GenBank/DDBJ whole genome shotgun (WGS) entry which is preliminary data.</text>
</comment>
<dbReference type="EMBL" id="JADFTS010000007">
    <property type="protein sequence ID" value="KAF9595657.1"/>
    <property type="molecule type" value="Genomic_DNA"/>
</dbReference>
<gene>
    <name evidence="5" type="ORF">IFM89_001558</name>
</gene>
<evidence type="ECO:0000256" key="1">
    <source>
        <dbReference type="ARBA" id="ARBA00004602"/>
    </source>
</evidence>